<feature type="transmembrane region" description="Helical" evidence="5">
    <location>
        <begin position="242"/>
        <end position="259"/>
    </location>
</feature>
<evidence type="ECO:0000256" key="2">
    <source>
        <dbReference type="ARBA" id="ARBA00022692"/>
    </source>
</evidence>
<feature type="domain" description="EamA" evidence="6">
    <location>
        <begin position="12"/>
        <end position="142"/>
    </location>
</feature>
<organism evidence="7 8">
    <name type="scientific">Rhodoferax ferrireducens</name>
    <dbReference type="NCBI Taxonomy" id="192843"/>
    <lineage>
        <taxon>Bacteria</taxon>
        <taxon>Pseudomonadati</taxon>
        <taxon>Pseudomonadota</taxon>
        <taxon>Betaproteobacteria</taxon>
        <taxon>Burkholderiales</taxon>
        <taxon>Comamonadaceae</taxon>
        <taxon>Rhodoferax</taxon>
    </lineage>
</organism>
<feature type="domain" description="EamA" evidence="6">
    <location>
        <begin position="152"/>
        <end position="281"/>
    </location>
</feature>
<gene>
    <name evidence="7" type="ORF">J2X19_000651</name>
</gene>
<dbReference type="Proteomes" id="UP001180487">
    <property type="component" value="Unassembled WGS sequence"/>
</dbReference>
<comment type="subcellular location">
    <subcellularLocation>
        <location evidence="1">Membrane</location>
        <topology evidence="1">Multi-pass membrane protein</topology>
    </subcellularLocation>
</comment>
<feature type="transmembrane region" description="Helical" evidence="5">
    <location>
        <begin position="99"/>
        <end position="119"/>
    </location>
</feature>
<evidence type="ECO:0000313" key="8">
    <source>
        <dbReference type="Proteomes" id="UP001180487"/>
    </source>
</evidence>
<dbReference type="SUPFAM" id="SSF103481">
    <property type="entry name" value="Multidrug resistance efflux transporter EmrE"/>
    <property type="match status" value="2"/>
</dbReference>
<feature type="transmembrane region" description="Helical" evidence="5">
    <location>
        <begin position="153"/>
        <end position="170"/>
    </location>
</feature>
<feature type="transmembrane region" description="Helical" evidence="5">
    <location>
        <begin position="128"/>
        <end position="147"/>
    </location>
</feature>
<dbReference type="Gene3D" id="1.10.3730.20">
    <property type="match status" value="1"/>
</dbReference>
<feature type="transmembrane region" description="Helical" evidence="5">
    <location>
        <begin position="182"/>
        <end position="199"/>
    </location>
</feature>
<keyword evidence="8" id="KW-1185">Reference proteome</keyword>
<dbReference type="InterPro" id="IPR037185">
    <property type="entry name" value="EmrE-like"/>
</dbReference>
<keyword evidence="4 5" id="KW-0472">Membrane</keyword>
<feature type="transmembrane region" description="Helical" evidence="5">
    <location>
        <begin position="211"/>
        <end position="230"/>
    </location>
</feature>
<proteinExistence type="predicted"/>
<feature type="transmembrane region" description="Helical" evidence="5">
    <location>
        <begin position="12"/>
        <end position="32"/>
    </location>
</feature>
<dbReference type="EMBL" id="JAVDXT010000001">
    <property type="protein sequence ID" value="MDR7375993.1"/>
    <property type="molecule type" value="Genomic_DNA"/>
</dbReference>
<feature type="transmembrane region" description="Helical" evidence="5">
    <location>
        <begin position="44"/>
        <end position="63"/>
    </location>
</feature>
<protein>
    <submittedName>
        <fullName evidence="7">Drug/metabolite transporter (DMT)-like permease</fullName>
    </submittedName>
</protein>
<evidence type="ECO:0000256" key="4">
    <source>
        <dbReference type="ARBA" id="ARBA00023136"/>
    </source>
</evidence>
<evidence type="ECO:0000259" key="6">
    <source>
        <dbReference type="Pfam" id="PF00892"/>
    </source>
</evidence>
<evidence type="ECO:0000256" key="1">
    <source>
        <dbReference type="ARBA" id="ARBA00004141"/>
    </source>
</evidence>
<keyword evidence="2 5" id="KW-0812">Transmembrane</keyword>
<feature type="transmembrane region" description="Helical" evidence="5">
    <location>
        <begin position="75"/>
        <end position="93"/>
    </location>
</feature>
<accession>A0ABU2C3T4</accession>
<reference evidence="7 8" key="1">
    <citation type="submission" date="2023-07" db="EMBL/GenBank/DDBJ databases">
        <title>Sorghum-associated microbial communities from plants grown in Nebraska, USA.</title>
        <authorList>
            <person name="Schachtman D."/>
        </authorList>
    </citation>
    <scope>NUCLEOTIDE SEQUENCE [LARGE SCALE GENOMIC DNA]</scope>
    <source>
        <strain evidence="7 8">BE313</strain>
    </source>
</reference>
<feature type="transmembrane region" description="Helical" evidence="5">
    <location>
        <begin position="265"/>
        <end position="285"/>
    </location>
</feature>
<dbReference type="InterPro" id="IPR000620">
    <property type="entry name" value="EamA_dom"/>
</dbReference>
<dbReference type="RefSeq" id="WP_310370612.1">
    <property type="nucleotide sequence ID" value="NZ_JAVDXT010000001.1"/>
</dbReference>
<dbReference type="PANTHER" id="PTHR22911">
    <property type="entry name" value="ACYL-MALONYL CONDENSING ENZYME-RELATED"/>
    <property type="match status" value="1"/>
</dbReference>
<comment type="caution">
    <text evidence="7">The sequence shown here is derived from an EMBL/GenBank/DDBJ whole genome shotgun (WGS) entry which is preliminary data.</text>
</comment>
<evidence type="ECO:0000313" key="7">
    <source>
        <dbReference type="EMBL" id="MDR7375993.1"/>
    </source>
</evidence>
<name>A0ABU2C3T4_9BURK</name>
<keyword evidence="3 5" id="KW-1133">Transmembrane helix</keyword>
<sequence>MGKAHPPAYKKAFVFVLIAVVSGTLMDTLLKVAGAHVGTWQLLVLRWSFALLVLLPIILTGSAGSMHIQSWRVHIARGLLNCLGSYALFYALATLPLSVVITILFAEPLFVIPFAVLILHERVDTKDVLAALLGLVGVVVMSQPDVSQGDWKMLLPLVAASSFALLNVLTKKWGAQESPVSLMLWMAVSTLLITIPFAASQWVELRWQDYGMALAIAVLGSVYSYFWIVGLRLGNVAKLTQLSFLSLPLAFGLGWAFFHEKPGAVTVWGALIIAAAVMLLSMNMARVKTAHVFLRRLFKPAKS</sequence>
<evidence type="ECO:0000256" key="5">
    <source>
        <dbReference type="SAM" id="Phobius"/>
    </source>
</evidence>
<evidence type="ECO:0000256" key="3">
    <source>
        <dbReference type="ARBA" id="ARBA00022989"/>
    </source>
</evidence>
<dbReference type="PANTHER" id="PTHR22911:SF6">
    <property type="entry name" value="SOLUTE CARRIER FAMILY 35 MEMBER G1"/>
    <property type="match status" value="1"/>
</dbReference>
<dbReference type="Pfam" id="PF00892">
    <property type="entry name" value="EamA"/>
    <property type="match status" value="2"/>
</dbReference>